<dbReference type="EMBL" id="JAHBAY010000004">
    <property type="protein sequence ID" value="MBT0769689.1"/>
    <property type="molecule type" value="Genomic_DNA"/>
</dbReference>
<keyword evidence="2" id="KW-0489">Methyltransferase</keyword>
<name>A0ABS5TJE3_9ACTN</name>
<accession>A0ABS5TJE3</accession>
<evidence type="ECO:0000259" key="1">
    <source>
        <dbReference type="Pfam" id="PF08241"/>
    </source>
</evidence>
<dbReference type="SUPFAM" id="SSF53335">
    <property type="entry name" value="S-adenosyl-L-methionine-dependent methyltransferases"/>
    <property type="match status" value="1"/>
</dbReference>
<proteinExistence type="predicted"/>
<dbReference type="GO" id="GO:0008168">
    <property type="term" value="F:methyltransferase activity"/>
    <property type="evidence" value="ECO:0007669"/>
    <property type="project" value="UniProtKB-KW"/>
</dbReference>
<reference evidence="2 3" key="1">
    <citation type="submission" date="2021-05" db="EMBL/GenBank/DDBJ databases">
        <title>Kineosporia and Streptomyces sp. nov. two new marine actinobacteria isolated from Coral.</title>
        <authorList>
            <person name="Buangrab K."/>
            <person name="Sutthacheep M."/>
            <person name="Yeemin T."/>
            <person name="Harunari E."/>
            <person name="Igarashi Y."/>
            <person name="Kanchanasin P."/>
            <person name="Tanasupawat S."/>
            <person name="Phongsopitanun W."/>
        </authorList>
    </citation>
    <scope>NUCLEOTIDE SEQUENCE [LARGE SCALE GENOMIC DNA]</scope>
    <source>
        <strain evidence="2 3">J2-2</strain>
    </source>
</reference>
<feature type="domain" description="Methyltransferase type 11" evidence="1">
    <location>
        <begin position="59"/>
        <end position="148"/>
    </location>
</feature>
<dbReference type="RefSeq" id="WP_214155983.1">
    <property type="nucleotide sequence ID" value="NZ_JAHBAY010000004.1"/>
</dbReference>
<dbReference type="Pfam" id="PF08241">
    <property type="entry name" value="Methyltransf_11"/>
    <property type="match status" value="1"/>
</dbReference>
<dbReference type="CDD" id="cd02440">
    <property type="entry name" value="AdoMet_MTases"/>
    <property type="match status" value="1"/>
</dbReference>
<evidence type="ECO:0000313" key="3">
    <source>
        <dbReference type="Proteomes" id="UP001197247"/>
    </source>
</evidence>
<dbReference type="InterPro" id="IPR029063">
    <property type="entry name" value="SAM-dependent_MTases_sf"/>
</dbReference>
<protein>
    <submittedName>
        <fullName evidence="2">Methyltransferase domain-containing protein</fullName>
    </submittedName>
</protein>
<keyword evidence="3" id="KW-1185">Reference proteome</keyword>
<gene>
    <name evidence="2" type="ORF">KIH74_12195</name>
</gene>
<comment type="caution">
    <text evidence="2">The sequence shown here is derived from an EMBL/GenBank/DDBJ whole genome shotgun (WGS) entry which is preliminary data.</text>
</comment>
<dbReference type="Gene3D" id="3.40.50.150">
    <property type="entry name" value="Vaccinia Virus protein VP39"/>
    <property type="match status" value="1"/>
</dbReference>
<organism evidence="2 3">
    <name type="scientific">Kineosporia corallincola</name>
    <dbReference type="NCBI Taxonomy" id="2835133"/>
    <lineage>
        <taxon>Bacteria</taxon>
        <taxon>Bacillati</taxon>
        <taxon>Actinomycetota</taxon>
        <taxon>Actinomycetes</taxon>
        <taxon>Kineosporiales</taxon>
        <taxon>Kineosporiaceae</taxon>
        <taxon>Kineosporia</taxon>
    </lineage>
</organism>
<evidence type="ECO:0000313" key="2">
    <source>
        <dbReference type="EMBL" id="MBT0769689.1"/>
    </source>
</evidence>
<dbReference type="Proteomes" id="UP001197247">
    <property type="component" value="Unassembled WGS sequence"/>
</dbReference>
<dbReference type="GO" id="GO:0032259">
    <property type="term" value="P:methylation"/>
    <property type="evidence" value="ECO:0007669"/>
    <property type="project" value="UniProtKB-KW"/>
</dbReference>
<dbReference type="InterPro" id="IPR013216">
    <property type="entry name" value="Methyltransf_11"/>
</dbReference>
<keyword evidence="2" id="KW-0808">Transferase</keyword>
<sequence length="253" mass="26981">MSVEEMEAEFGVLAAWTADAVRRLGPEYAIAAACKGSASPGALGWLASVCGLREGSLLVDVGGGMGGPVAFARRRFGVRPVVLEPMGAACRAARDLFAVPAWRSDGQRLPLADGSVDAVWCLGVLCTTPDRHDLLAEIVRVMKPGARLGLLVFTADEPRPPGAPEGNVFPAAAELPGMLAEHGLTIVGTVGWEDVHDQEEDEWRRLAGEVQTLVDRLHDGDPRLDEVHEQERRIGRLIRDGVVRAMLIGAVLG</sequence>